<dbReference type="CDD" id="cd03801">
    <property type="entry name" value="GT4_PimA-like"/>
    <property type="match status" value="1"/>
</dbReference>
<dbReference type="Pfam" id="PF13439">
    <property type="entry name" value="Glyco_transf_4"/>
    <property type="match status" value="1"/>
</dbReference>
<dbReference type="OrthoDB" id="433681at2"/>
<dbReference type="Gene3D" id="3.40.50.2000">
    <property type="entry name" value="Glycogen Phosphorylase B"/>
    <property type="match status" value="2"/>
</dbReference>
<proteinExistence type="predicted"/>
<protein>
    <submittedName>
        <fullName evidence="3">Glycosyltransferase family 1 protein</fullName>
    </submittedName>
</protein>
<dbReference type="AlphaFoldDB" id="A0A345Y5S2"/>
<accession>A0A345Y5S2</accession>
<dbReference type="KEGG" id="ccah:DWG20_07430"/>
<organism evidence="3 4">
    <name type="scientific">Crenobacter cavernae</name>
    <dbReference type="NCBI Taxonomy" id="2290923"/>
    <lineage>
        <taxon>Bacteria</taxon>
        <taxon>Pseudomonadati</taxon>
        <taxon>Pseudomonadota</taxon>
        <taxon>Betaproteobacteria</taxon>
        <taxon>Neisseriales</taxon>
        <taxon>Neisseriaceae</taxon>
        <taxon>Crenobacter</taxon>
    </lineage>
</organism>
<gene>
    <name evidence="3" type="ORF">DWG20_07430</name>
</gene>
<reference evidence="3 4" key="1">
    <citation type="submission" date="2018-07" db="EMBL/GenBank/DDBJ databases">
        <title>Crenobacter cavernae sp. nov., isolated from a karst cave.</title>
        <authorList>
            <person name="Zhu H."/>
        </authorList>
    </citation>
    <scope>NUCLEOTIDE SEQUENCE [LARGE SCALE GENOMIC DNA]</scope>
    <source>
        <strain evidence="3 4">K1W11S-77</strain>
    </source>
</reference>
<evidence type="ECO:0000259" key="1">
    <source>
        <dbReference type="Pfam" id="PF00534"/>
    </source>
</evidence>
<name>A0A345Y5S2_9NEIS</name>
<dbReference type="EMBL" id="CP031337">
    <property type="protein sequence ID" value="AXK39274.1"/>
    <property type="molecule type" value="Genomic_DNA"/>
</dbReference>
<evidence type="ECO:0000313" key="4">
    <source>
        <dbReference type="Proteomes" id="UP000254537"/>
    </source>
</evidence>
<dbReference type="Pfam" id="PF00534">
    <property type="entry name" value="Glycos_transf_1"/>
    <property type="match status" value="1"/>
</dbReference>
<dbReference type="SUPFAM" id="SSF53756">
    <property type="entry name" value="UDP-Glycosyltransferase/glycogen phosphorylase"/>
    <property type="match status" value="1"/>
</dbReference>
<keyword evidence="3" id="KW-0808">Transferase</keyword>
<dbReference type="InterPro" id="IPR001296">
    <property type="entry name" value="Glyco_trans_1"/>
</dbReference>
<dbReference type="RefSeq" id="WP_115433209.1">
    <property type="nucleotide sequence ID" value="NZ_CP031337.1"/>
</dbReference>
<dbReference type="PANTHER" id="PTHR12526">
    <property type="entry name" value="GLYCOSYLTRANSFERASE"/>
    <property type="match status" value="1"/>
</dbReference>
<evidence type="ECO:0000259" key="2">
    <source>
        <dbReference type="Pfam" id="PF13439"/>
    </source>
</evidence>
<sequence length="374" mass="41792">MTRLAIVRQKYNPAGGAERFVSRALSALSQDGALEVSLIARKWEKVAGIHALTVDPFYLGNVWRDWGFARAARRAWLREGYDLVQSHERIPGCSIYRAGDGVHAAWLEHRRRALSGFKRLSLAINPYHRYVCRAERAMFVDAALKLVICNAHLVKREIQRHFGLPDEKFAVVYNGVDTDAFHPRLKIEHRAAMRRQWKIPEAAPTLLYVGSGFERKGVERALRAIAPLAGVHLVVVGRDKHAVRYQRLAEALGVASRVRFAGAQNEVKPFYGMADAFVLPTLYDPFPNVCVEALASGLPLFTSDSCGASELVRPGENGWVVDALDVEDLTAAIQVWLARESQWPALAEAARATAEPLTLSAMARQLTELYRRFL</sequence>
<dbReference type="GO" id="GO:0016757">
    <property type="term" value="F:glycosyltransferase activity"/>
    <property type="evidence" value="ECO:0007669"/>
    <property type="project" value="InterPro"/>
</dbReference>
<dbReference type="InterPro" id="IPR028098">
    <property type="entry name" value="Glyco_trans_4-like_N"/>
</dbReference>
<feature type="domain" description="Glycosyltransferase subfamily 4-like N-terminal" evidence="2">
    <location>
        <begin position="15"/>
        <end position="179"/>
    </location>
</feature>
<feature type="domain" description="Glycosyl transferase family 1" evidence="1">
    <location>
        <begin position="191"/>
        <end position="351"/>
    </location>
</feature>
<dbReference type="Proteomes" id="UP000254537">
    <property type="component" value="Chromosome"/>
</dbReference>
<evidence type="ECO:0000313" key="3">
    <source>
        <dbReference type="EMBL" id="AXK39274.1"/>
    </source>
</evidence>
<dbReference type="PANTHER" id="PTHR12526:SF623">
    <property type="entry name" value="WABG"/>
    <property type="match status" value="1"/>
</dbReference>